<evidence type="ECO:0000313" key="1">
    <source>
        <dbReference type="EMBL" id="MDW0114846.1"/>
    </source>
</evidence>
<sequence>MTYQLEGDVKVFNLPNYKILLVSKDQLGHYLKVRIELQDGPIDIRWDVDELTYGEIRSITRNNYFDSLAKDYYFELLPFASAYKDELNKPTYEGTIRCVQGDRAKRIDFICSEQFAGNLEWLRQQERTVNDLAIVRWNEDKCV</sequence>
<comment type="caution">
    <text evidence="1">The sequence shown here is derived from an EMBL/GenBank/DDBJ whole genome shotgun (WGS) entry which is preliminary data.</text>
</comment>
<name>A0ABU4GCY5_9BACL</name>
<accession>A0ABU4GCY5</accession>
<dbReference type="Proteomes" id="UP001282284">
    <property type="component" value="Unassembled WGS sequence"/>
</dbReference>
<organism evidence="1 2">
    <name type="scientific">Sporosarcina saromensis</name>
    <dbReference type="NCBI Taxonomy" id="359365"/>
    <lineage>
        <taxon>Bacteria</taxon>
        <taxon>Bacillati</taxon>
        <taxon>Bacillota</taxon>
        <taxon>Bacilli</taxon>
        <taxon>Bacillales</taxon>
        <taxon>Caryophanaceae</taxon>
        <taxon>Sporosarcina</taxon>
    </lineage>
</organism>
<dbReference type="EMBL" id="JAUBDI010000023">
    <property type="protein sequence ID" value="MDW0114846.1"/>
    <property type="molecule type" value="Genomic_DNA"/>
</dbReference>
<proteinExistence type="predicted"/>
<dbReference type="RefSeq" id="WP_317946184.1">
    <property type="nucleotide sequence ID" value="NZ_JAUBDI010000023.1"/>
</dbReference>
<gene>
    <name evidence="1" type="ORF">QT711_16745</name>
</gene>
<keyword evidence="2" id="KW-1185">Reference proteome</keyword>
<reference evidence="1 2" key="1">
    <citation type="submission" date="2023-06" db="EMBL/GenBank/DDBJ databases">
        <title>Sporosarcina sp. nov., isolated from Korean traditional fermented seafood 'Jeotgal'.</title>
        <authorList>
            <person name="Yang A.I."/>
            <person name="Shin N.-R."/>
        </authorList>
    </citation>
    <scope>NUCLEOTIDE SEQUENCE [LARGE SCALE GENOMIC DNA]</scope>
    <source>
        <strain evidence="1 2">KCTC13119</strain>
    </source>
</reference>
<protein>
    <submittedName>
        <fullName evidence="1">Uncharacterized protein</fullName>
    </submittedName>
</protein>
<evidence type="ECO:0000313" key="2">
    <source>
        <dbReference type="Proteomes" id="UP001282284"/>
    </source>
</evidence>